<reference evidence="1 2" key="1">
    <citation type="journal article" date="2015" name="Genome Announc.">
        <title>Complete Genome Sequence of Spiroplasma kunkelii Strain CR2-3x, Causal Agent of Corn Stunt Disease in Zea mays L.</title>
        <authorList>
            <person name="Davis R.E."/>
            <person name="Shao J."/>
            <person name="Dally E.L."/>
            <person name="Zhao Y."/>
            <person name="Gasparich G.E."/>
            <person name="Gaynor B.J."/>
            <person name="Athey J.C."/>
            <person name="Harrison N.A."/>
            <person name="Donofrio N."/>
        </authorList>
    </citation>
    <scope>NUCLEOTIDE SEQUENCE [LARGE SCALE GENOMIC DNA]</scope>
    <source>
        <strain evidence="1 2">CR2-3x</strain>
    </source>
</reference>
<dbReference type="Gene3D" id="3.30.1240.10">
    <property type="match status" value="1"/>
</dbReference>
<keyword evidence="1" id="KW-0378">Hydrolase</keyword>
<dbReference type="Proteomes" id="UP000062963">
    <property type="component" value="Chromosome"/>
</dbReference>
<keyword evidence="2" id="KW-1185">Reference proteome</keyword>
<name>A0A0K2JGZ7_SPIKU</name>
<dbReference type="AlphaFoldDB" id="A0A0K2JGZ7"/>
<sequence>MEIEVLKILFPFNSSTELDQVQTIYHFFKAAADGVFSQKDLFDIQALNINKSHAFKKLCALKGYDPQQFFYGDNYNDLELAKIIGYTVAMGNSVLELKKNC</sequence>
<dbReference type="InterPro" id="IPR023214">
    <property type="entry name" value="HAD_sf"/>
</dbReference>
<dbReference type="GO" id="GO:0016787">
    <property type="term" value="F:hydrolase activity"/>
    <property type="evidence" value="ECO:0007669"/>
    <property type="project" value="UniProtKB-KW"/>
</dbReference>
<dbReference type="SUPFAM" id="SSF56784">
    <property type="entry name" value="HAD-like"/>
    <property type="match status" value="1"/>
</dbReference>
<dbReference type="PATRIC" id="fig|273035.7.peg.984"/>
<evidence type="ECO:0000313" key="1">
    <source>
        <dbReference type="EMBL" id="ALA97697.1"/>
    </source>
</evidence>
<evidence type="ECO:0000313" key="2">
    <source>
        <dbReference type="Proteomes" id="UP000062963"/>
    </source>
</evidence>
<dbReference type="STRING" id="273035.SKUN_00807"/>
<gene>
    <name evidence="1" type="ORF">SKUN_00807</name>
</gene>
<dbReference type="InterPro" id="IPR036412">
    <property type="entry name" value="HAD-like_sf"/>
</dbReference>
<dbReference type="Gene3D" id="3.40.50.1000">
    <property type="entry name" value="HAD superfamily/HAD-like"/>
    <property type="match status" value="1"/>
</dbReference>
<accession>A0A0K2JGZ7</accession>
<protein>
    <submittedName>
        <fullName evidence="1">Hydrolase</fullName>
    </submittedName>
</protein>
<proteinExistence type="predicted"/>
<organism evidence="1 2">
    <name type="scientific">Spiroplasma kunkelii CR2-3x</name>
    <dbReference type="NCBI Taxonomy" id="273035"/>
    <lineage>
        <taxon>Bacteria</taxon>
        <taxon>Bacillati</taxon>
        <taxon>Mycoplasmatota</taxon>
        <taxon>Mollicutes</taxon>
        <taxon>Entomoplasmatales</taxon>
        <taxon>Spiroplasmataceae</taxon>
        <taxon>Spiroplasma</taxon>
    </lineage>
</organism>
<dbReference type="KEGG" id="skn:SKUN_00807"/>
<dbReference type="EMBL" id="CP010899">
    <property type="protein sequence ID" value="ALA97697.1"/>
    <property type="molecule type" value="Genomic_DNA"/>
</dbReference>
<dbReference type="Pfam" id="PF08282">
    <property type="entry name" value="Hydrolase_3"/>
    <property type="match status" value="1"/>
</dbReference>